<evidence type="ECO:0000313" key="1">
    <source>
        <dbReference type="EMBL" id="CCC49254.1"/>
    </source>
</evidence>
<reference evidence="1" key="1">
    <citation type="journal article" date="2012" name="Proc. Natl. Acad. Sci. U.S.A.">
        <title>Antigenic diversity is generated by distinct evolutionary mechanisms in African trypanosome species.</title>
        <authorList>
            <person name="Jackson A.P."/>
            <person name="Berry A."/>
            <person name="Aslett M."/>
            <person name="Allison H.C."/>
            <person name="Burton P."/>
            <person name="Vavrova-Anderson J."/>
            <person name="Brown R."/>
            <person name="Browne H."/>
            <person name="Corton N."/>
            <person name="Hauser H."/>
            <person name="Gamble J."/>
            <person name="Gilderthorp R."/>
            <person name="Marcello L."/>
            <person name="McQuillan J."/>
            <person name="Otto T.D."/>
            <person name="Quail M.A."/>
            <person name="Sanders M.J."/>
            <person name="van Tonder A."/>
            <person name="Ginger M.L."/>
            <person name="Field M.C."/>
            <person name="Barry J.D."/>
            <person name="Hertz-Fowler C."/>
            <person name="Berriman M."/>
        </authorList>
    </citation>
    <scope>NUCLEOTIDE SEQUENCE</scope>
    <source>
        <strain evidence="1">Y486</strain>
    </source>
</reference>
<proteinExistence type="predicted"/>
<sequence length="99" mass="11695">MGERRTMQLSLWTLLCKCARTERLSRYEGAKSTTFFCVPRFHSGFPFISFRAPRAQTFFFFLLLFCVYKKGKGKSCELERKRDGEETEIKHGKRRNGIK</sequence>
<dbReference type="EMBL" id="HE573023">
    <property type="protein sequence ID" value="CCC49254.1"/>
    <property type="molecule type" value="Genomic_DNA"/>
</dbReference>
<name>G0TZ51_TRYVY</name>
<gene>
    <name evidence="1" type="ORF">TVY486_0705780</name>
</gene>
<organism evidence="1">
    <name type="scientific">Trypanosoma vivax (strain Y486)</name>
    <dbReference type="NCBI Taxonomy" id="1055687"/>
    <lineage>
        <taxon>Eukaryota</taxon>
        <taxon>Discoba</taxon>
        <taxon>Euglenozoa</taxon>
        <taxon>Kinetoplastea</taxon>
        <taxon>Metakinetoplastina</taxon>
        <taxon>Trypanosomatida</taxon>
        <taxon>Trypanosomatidae</taxon>
        <taxon>Trypanosoma</taxon>
        <taxon>Duttonella</taxon>
    </lineage>
</organism>
<accession>G0TZ51</accession>
<protein>
    <submittedName>
        <fullName evidence="1">Uncharacterized protein</fullName>
    </submittedName>
</protein>
<dbReference type="AlphaFoldDB" id="G0TZ51"/>